<keyword evidence="2" id="KW-0489">Methyltransferase</keyword>
<keyword evidence="3" id="KW-1185">Reference proteome</keyword>
<proteinExistence type="predicted"/>
<dbReference type="RefSeq" id="WP_200692999.1">
    <property type="nucleotide sequence ID" value="NZ_JAVREX010000004.1"/>
</dbReference>
<reference evidence="3" key="1">
    <citation type="submission" date="2023-07" db="EMBL/GenBank/DDBJ databases">
        <title>30 novel species of actinomycetes from the DSMZ collection.</title>
        <authorList>
            <person name="Nouioui I."/>
        </authorList>
    </citation>
    <scope>NUCLEOTIDE SEQUENCE [LARGE SCALE GENOMIC DNA]</scope>
    <source>
        <strain evidence="3">DSM 41770</strain>
    </source>
</reference>
<name>A0ABU2RLF3_9ACTN</name>
<dbReference type="EMBL" id="JAVREX010000004">
    <property type="protein sequence ID" value="MDT0428353.1"/>
    <property type="molecule type" value="Genomic_DNA"/>
</dbReference>
<sequence length="230" mass="25410">MTLPLSKASLRSFYADAVRCGKDTAEGLRSPTSACFNQFLPTVDRATPRTALDLGYGMGTYAIALARAGYRVVAVDQVPSAPFLKRLRDQGEAADRVKVVKGLIEQYSINDDFGVLVAKDVLHYLAQDEVAALLGRAVAVSHPHSFHYLEVFTTVSRTARTGGSQQIEGEASFSSESFRRLINHVYRGWNVKLSWNDHAEKDRRTGQNYFEAVRATVIAGRHVSDEEDAK</sequence>
<dbReference type="SUPFAM" id="SSF53335">
    <property type="entry name" value="S-adenosyl-L-methionine-dependent methyltransferases"/>
    <property type="match status" value="1"/>
</dbReference>
<dbReference type="Proteomes" id="UP001183777">
    <property type="component" value="Unassembled WGS sequence"/>
</dbReference>
<dbReference type="InterPro" id="IPR041698">
    <property type="entry name" value="Methyltransf_25"/>
</dbReference>
<dbReference type="InterPro" id="IPR029063">
    <property type="entry name" value="SAM-dependent_MTases_sf"/>
</dbReference>
<gene>
    <name evidence="2" type="ORF">RM649_11940</name>
</gene>
<dbReference type="Pfam" id="PF13649">
    <property type="entry name" value="Methyltransf_25"/>
    <property type="match status" value="1"/>
</dbReference>
<dbReference type="GO" id="GO:0032259">
    <property type="term" value="P:methylation"/>
    <property type="evidence" value="ECO:0007669"/>
    <property type="project" value="UniProtKB-KW"/>
</dbReference>
<dbReference type="EC" id="2.1.-.-" evidence="2"/>
<evidence type="ECO:0000313" key="3">
    <source>
        <dbReference type="Proteomes" id="UP001183777"/>
    </source>
</evidence>
<organism evidence="2 3">
    <name type="scientific">Streptomyces salyersiae</name>
    <dbReference type="NCBI Taxonomy" id="3075530"/>
    <lineage>
        <taxon>Bacteria</taxon>
        <taxon>Bacillati</taxon>
        <taxon>Actinomycetota</taxon>
        <taxon>Actinomycetes</taxon>
        <taxon>Kitasatosporales</taxon>
        <taxon>Streptomycetaceae</taxon>
        <taxon>Streptomyces</taxon>
    </lineage>
</organism>
<dbReference type="CDD" id="cd02440">
    <property type="entry name" value="AdoMet_MTases"/>
    <property type="match status" value="1"/>
</dbReference>
<dbReference type="GO" id="GO:0008168">
    <property type="term" value="F:methyltransferase activity"/>
    <property type="evidence" value="ECO:0007669"/>
    <property type="project" value="UniProtKB-KW"/>
</dbReference>
<feature type="domain" description="Methyltransferase" evidence="1">
    <location>
        <begin position="52"/>
        <end position="143"/>
    </location>
</feature>
<protein>
    <submittedName>
        <fullName evidence="2">Class I SAM-dependent methyltransferase</fullName>
        <ecNumber evidence="2">2.1.-.-</ecNumber>
    </submittedName>
</protein>
<evidence type="ECO:0000313" key="2">
    <source>
        <dbReference type="EMBL" id="MDT0428353.1"/>
    </source>
</evidence>
<accession>A0ABU2RLF3</accession>
<dbReference type="Gene3D" id="3.40.50.150">
    <property type="entry name" value="Vaccinia Virus protein VP39"/>
    <property type="match status" value="1"/>
</dbReference>
<evidence type="ECO:0000259" key="1">
    <source>
        <dbReference type="Pfam" id="PF13649"/>
    </source>
</evidence>
<comment type="caution">
    <text evidence="2">The sequence shown here is derived from an EMBL/GenBank/DDBJ whole genome shotgun (WGS) entry which is preliminary data.</text>
</comment>
<keyword evidence="2" id="KW-0808">Transferase</keyword>